<evidence type="ECO:0000313" key="1">
    <source>
        <dbReference type="EMBL" id="KAA9025761.1"/>
    </source>
</evidence>
<accession>A0A5J5HUA1</accession>
<protein>
    <submittedName>
        <fullName evidence="1">Uncharacterized protein</fullName>
    </submittedName>
</protein>
<proteinExistence type="predicted"/>
<reference evidence="1 2" key="1">
    <citation type="submission" date="2019-09" db="EMBL/GenBank/DDBJ databases">
        <title>Whole genome sequences of isolates from the Mars Exploration Rovers.</title>
        <authorList>
            <person name="Seuylemezian A."/>
            <person name="Vaishampayan P."/>
        </authorList>
    </citation>
    <scope>NUCLEOTIDE SEQUENCE [LARGE SCALE GENOMIC DNA]</scope>
    <source>
        <strain evidence="1 2">MER_TA_151</strain>
    </source>
</reference>
<gene>
    <name evidence="1" type="ORF">F4V44_07690</name>
</gene>
<evidence type="ECO:0000313" key="2">
    <source>
        <dbReference type="Proteomes" id="UP000326671"/>
    </source>
</evidence>
<name>A0A5J5HUA1_9BACI</name>
<sequence>MIKTSKKLLNEQEIIGILQFIVEKSYEEIKDEEVLLCLECADVDLEIATSNHFEFQEAIKKNFEVDEFGEIIDYDEYRQLMYELYDYFIDLHINSVLFDFFPEGEYEVDGEILCSDSDIIAPRGKFYAPFEQAVQNK</sequence>
<dbReference type="EMBL" id="VYKL01000015">
    <property type="protein sequence ID" value="KAA9025761.1"/>
    <property type="molecule type" value="Genomic_DNA"/>
</dbReference>
<keyword evidence="2" id="KW-1185">Reference proteome</keyword>
<dbReference type="RefSeq" id="WP_150439416.1">
    <property type="nucleotide sequence ID" value="NZ_VYKL01000015.1"/>
</dbReference>
<comment type="caution">
    <text evidence="1">The sequence shown here is derived from an EMBL/GenBank/DDBJ whole genome shotgun (WGS) entry which is preliminary data.</text>
</comment>
<organism evidence="1 2">
    <name type="scientific">Niallia endozanthoxylica</name>
    <dbReference type="NCBI Taxonomy" id="2036016"/>
    <lineage>
        <taxon>Bacteria</taxon>
        <taxon>Bacillati</taxon>
        <taxon>Bacillota</taxon>
        <taxon>Bacilli</taxon>
        <taxon>Bacillales</taxon>
        <taxon>Bacillaceae</taxon>
        <taxon>Niallia</taxon>
    </lineage>
</organism>
<dbReference type="OrthoDB" id="2915859at2"/>
<dbReference type="Proteomes" id="UP000326671">
    <property type="component" value="Unassembled WGS sequence"/>
</dbReference>
<dbReference type="AlphaFoldDB" id="A0A5J5HUA1"/>